<accession>A0ABP1FSA1</accession>
<name>A0ABP1FSA1_9CHLO</name>
<dbReference type="Proteomes" id="UP001497392">
    <property type="component" value="Unassembled WGS sequence"/>
</dbReference>
<keyword evidence="1" id="KW-0472">Membrane</keyword>
<comment type="caution">
    <text evidence="2">The sequence shown here is derived from an EMBL/GenBank/DDBJ whole genome shotgun (WGS) entry which is preliminary data.</text>
</comment>
<dbReference type="PANTHER" id="PTHR28026">
    <property type="entry name" value="DUF962 DOMAIN PROTEIN (AFU_ORTHOLOGUE AFUA_8G05310)"/>
    <property type="match status" value="1"/>
</dbReference>
<feature type="transmembrane region" description="Helical" evidence="1">
    <location>
        <begin position="144"/>
        <end position="165"/>
    </location>
</feature>
<dbReference type="InterPro" id="IPR009305">
    <property type="entry name" value="Mpo1-like"/>
</dbReference>
<organism evidence="2 3">
    <name type="scientific">Coccomyxa viridis</name>
    <dbReference type="NCBI Taxonomy" id="1274662"/>
    <lineage>
        <taxon>Eukaryota</taxon>
        <taxon>Viridiplantae</taxon>
        <taxon>Chlorophyta</taxon>
        <taxon>core chlorophytes</taxon>
        <taxon>Trebouxiophyceae</taxon>
        <taxon>Trebouxiophyceae incertae sedis</taxon>
        <taxon>Coccomyxaceae</taxon>
        <taxon>Coccomyxa</taxon>
    </lineage>
</organism>
<keyword evidence="1" id="KW-1133">Transmembrane helix</keyword>
<evidence type="ECO:0000256" key="1">
    <source>
        <dbReference type="SAM" id="Phobius"/>
    </source>
</evidence>
<keyword evidence="3" id="KW-1185">Reference proteome</keyword>
<dbReference type="PANTHER" id="PTHR28026:SF9">
    <property type="entry name" value="2-HYDROXY-PALMITIC ACID DIOXYGENASE MPO1"/>
    <property type="match status" value="1"/>
</dbReference>
<protein>
    <submittedName>
        <fullName evidence="2">G3945 protein</fullName>
    </submittedName>
</protein>
<proteinExistence type="predicted"/>
<feature type="transmembrane region" description="Helical" evidence="1">
    <location>
        <begin position="113"/>
        <end position="138"/>
    </location>
</feature>
<keyword evidence="1" id="KW-0812">Transmembrane</keyword>
<dbReference type="EMBL" id="CAXHTA020000005">
    <property type="protein sequence ID" value="CAL5221704.1"/>
    <property type="molecule type" value="Genomic_DNA"/>
</dbReference>
<evidence type="ECO:0000313" key="2">
    <source>
        <dbReference type="EMBL" id="CAL5221704.1"/>
    </source>
</evidence>
<evidence type="ECO:0000313" key="3">
    <source>
        <dbReference type="Proteomes" id="UP001497392"/>
    </source>
</evidence>
<gene>
    <name evidence="2" type="primary">g3945</name>
    <name evidence="2" type="ORF">VP750_LOCUS3363</name>
</gene>
<reference evidence="2 3" key="1">
    <citation type="submission" date="2024-06" db="EMBL/GenBank/DDBJ databases">
        <authorList>
            <person name="Kraege A."/>
            <person name="Thomma B."/>
        </authorList>
    </citation>
    <scope>NUCLEOTIDE SEQUENCE [LARGE SCALE GENOMIC DNA]</scope>
</reference>
<sequence>MGFLAGKHCRIHKARSGSSSRATLCLLTSIISAPAGRLHSQSLWDILKEAAMKSPGLNFDLMEQLSFYGSYHSRPGNQAIHFVFVPLIHWTITVWLAYAPLPTAYDLPAHLDFLPGWLSSAAVINWGLLVLILYALYYTALEPAAGLSWGVLLGVPMWLTATAFCQHVPHAWAWALGLHILSWFLQVEVGHIMIEHRKPALLDSFFQSLVLAGLFAWMEGLFAVGYRPKLHEELKRRVEENIARNKAEQEAQAGLLTG</sequence>
<feature type="transmembrane region" description="Helical" evidence="1">
    <location>
        <begin position="206"/>
        <end position="226"/>
    </location>
</feature>
<dbReference type="Pfam" id="PF06127">
    <property type="entry name" value="Mpo1-like"/>
    <property type="match status" value="1"/>
</dbReference>
<feature type="transmembrane region" description="Helical" evidence="1">
    <location>
        <begin position="79"/>
        <end position="101"/>
    </location>
</feature>